<dbReference type="InterPro" id="IPR014710">
    <property type="entry name" value="RmlC-like_jellyroll"/>
</dbReference>
<dbReference type="GO" id="GO:0004476">
    <property type="term" value="F:mannose-6-phosphate isomerase activity"/>
    <property type="evidence" value="ECO:0007669"/>
    <property type="project" value="UniProtKB-EC"/>
</dbReference>
<dbReference type="UniPathway" id="UPA00126">
    <property type="reaction ID" value="UER00423"/>
</dbReference>
<dbReference type="GO" id="GO:0009298">
    <property type="term" value="P:GDP-mannose biosynthetic process"/>
    <property type="evidence" value="ECO:0007669"/>
    <property type="project" value="UniProtKB-UniPathway"/>
</dbReference>
<dbReference type="PRINTS" id="PR00714">
    <property type="entry name" value="MAN6PISMRASE"/>
</dbReference>
<keyword evidence="2" id="KW-1185">Reference proteome</keyword>
<protein>
    <submittedName>
        <fullName evidence="1">Mannose-6-phosphate isomerase, C-terminal</fullName>
        <ecNumber evidence="1">5.3.1.8</ecNumber>
    </submittedName>
</protein>
<organism evidence="1 2">
    <name type="scientific">Ectocarpus siliculosus</name>
    <name type="common">Brown alga</name>
    <name type="synonym">Conferva siliculosa</name>
    <dbReference type="NCBI Taxonomy" id="2880"/>
    <lineage>
        <taxon>Eukaryota</taxon>
        <taxon>Sar</taxon>
        <taxon>Stramenopiles</taxon>
        <taxon>Ochrophyta</taxon>
        <taxon>PX clade</taxon>
        <taxon>Phaeophyceae</taxon>
        <taxon>Ectocarpales</taxon>
        <taxon>Ectocarpaceae</taxon>
        <taxon>Ectocarpus</taxon>
    </lineage>
</organism>
<dbReference type="SUPFAM" id="SSF51182">
    <property type="entry name" value="RmlC-like cupins"/>
    <property type="match status" value="1"/>
</dbReference>
<accession>D7FIF5</accession>
<dbReference type="EC" id="5.3.1.8" evidence="1"/>
<name>D7FIF5_ECTSI</name>
<proteinExistence type="predicted"/>
<dbReference type="EMBL" id="FN647878">
    <property type="protein sequence ID" value="CBJ28778.1"/>
    <property type="molecule type" value="Genomic_DNA"/>
</dbReference>
<dbReference type="InterPro" id="IPR016305">
    <property type="entry name" value="Mannose-6-P_Isomerase"/>
</dbReference>
<dbReference type="EMBL" id="FN649747">
    <property type="protein sequence ID" value="CBJ28778.1"/>
    <property type="molecule type" value="Genomic_DNA"/>
</dbReference>
<dbReference type="OrthoDB" id="6605218at2759"/>
<dbReference type="PANTHER" id="PTHR10309:SF0">
    <property type="entry name" value="MANNOSE-6-PHOSPHATE ISOMERASE"/>
    <property type="match status" value="1"/>
</dbReference>
<dbReference type="Proteomes" id="UP000002630">
    <property type="component" value="Linkage Group LG22"/>
</dbReference>
<evidence type="ECO:0000313" key="2">
    <source>
        <dbReference type="Proteomes" id="UP000002630"/>
    </source>
</evidence>
<dbReference type="InterPro" id="IPR011051">
    <property type="entry name" value="RmlC_Cupin_sf"/>
</dbReference>
<gene>
    <name evidence="1" type="primary">MPI3</name>
    <name evidence="1" type="ORF">Esi_0120_0010</name>
</gene>
<sequence>MMPLLLNYLRMGEGESFFMAANEPHAYLKGDILEVMARSDNVVRVALTPKHRDVPLLCQILTYNMGAPPIVTPIQVDQFCSRYTPPIKDFEMLDIQVPHGQEYATPPAPVAALAVVMAGTGFACAGNGRQRLCRGMAFFVPAETTVVYTNSCVAGEAALWVCLARSNINYPEGCEES</sequence>
<keyword evidence="1" id="KW-0413">Isomerase</keyword>
<evidence type="ECO:0000313" key="1">
    <source>
        <dbReference type="EMBL" id="CBJ28778.1"/>
    </source>
</evidence>
<dbReference type="Gene3D" id="2.60.120.10">
    <property type="entry name" value="Jelly Rolls"/>
    <property type="match status" value="2"/>
</dbReference>
<dbReference type="GO" id="GO:0005829">
    <property type="term" value="C:cytosol"/>
    <property type="evidence" value="ECO:0007669"/>
    <property type="project" value="TreeGrafter"/>
</dbReference>
<dbReference type="InParanoid" id="D7FIF5"/>
<dbReference type="AlphaFoldDB" id="D7FIF5"/>
<dbReference type="PANTHER" id="PTHR10309">
    <property type="entry name" value="MANNOSE-6-PHOSPHATE ISOMERASE"/>
    <property type="match status" value="1"/>
</dbReference>
<dbReference type="STRING" id="2880.D7FIF5"/>
<dbReference type="Gene3D" id="1.10.441.10">
    <property type="entry name" value="Phosphomannose Isomerase, domain 2"/>
    <property type="match status" value="1"/>
</dbReference>
<reference evidence="1 2" key="1">
    <citation type="journal article" date="2010" name="Nature">
        <title>The Ectocarpus genome and the independent evolution of multicellularity in brown algae.</title>
        <authorList>
            <person name="Cock J.M."/>
            <person name="Sterck L."/>
            <person name="Rouze P."/>
            <person name="Scornet D."/>
            <person name="Allen A.E."/>
            <person name="Amoutzias G."/>
            <person name="Anthouard V."/>
            <person name="Artiguenave F."/>
            <person name="Aury J.M."/>
            <person name="Badger J.H."/>
            <person name="Beszteri B."/>
            <person name="Billiau K."/>
            <person name="Bonnet E."/>
            <person name="Bothwell J.H."/>
            <person name="Bowler C."/>
            <person name="Boyen C."/>
            <person name="Brownlee C."/>
            <person name="Carrano C.J."/>
            <person name="Charrier B."/>
            <person name="Cho G.Y."/>
            <person name="Coelho S.M."/>
            <person name="Collen J."/>
            <person name="Corre E."/>
            <person name="Da Silva C."/>
            <person name="Delage L."/>
            <person name="Delaroque N."/>
            <person name="Dittami S.M."/>
            <person name="Doulbeau S."/>
            <person name="Elias M."/>
            <person name="Farnham G."/>
            <person name="Gachon C.M."/>
            <person name="Gschloessl B."/>
            <person name="Heesch S."/>
            <person name="Jabbari K."/>
            <person name="Jubin C."/>
            <person name="Kawai H."/>
            <person name="Kimura K."/>
            <person name="Kloareg B."/>
            <person name="Kupper F.C."/>
            <person name="Lang D."/>
            <person name="Le Bail A."/>
            <person name="Leblanc C."/>
            <person name="Lerouge P."/>
            <person name="Lohr M."/>
            <person name="Lopez P.J."/>
            <person name="Martens C."/>
            <person name="Maumus F."/>
            <person name="Michel G."/>
            <person name="Miranda-Saavedra D."/>
            <person name="Morales J."/>
            <person name="Moreau H."/>
            <person name="Motomura T."/>
            <person name="Nagasato C."/>
            <person name="Napoli C.A."/>
            <person name="Nelson D.R."/>
            <person name="Nyvall-Collen P."/>
            <person name="Peters A.F."/>
            <person name="Pommier C."/>
            <person name="Potin P."/>
            <person name="Poulain J."/>
            <person name="Quesneville H."/>
            <person name="Read B."/>
            <person name="Rensing S.A."/>
            <person name="Ritter A."/>
            <person name="Rousvoal S."/>
            <person name="Samanta M."/>
            <person name="Samson G."/>
            <person name="Schroeder D.C."/>
            <person name="Segurens B."/>
            <person name="Strittmatter M."/>
            <person name="Tonon T."/>
            <person name="Tregear J.W."/>
            <person name="Valentin K."/>
            <person name="von Dassow P."/>
            <person name="Yamagishi T."/>
            <person name="Van de Peer Y."/>
            <person name="Wincker P."/>
        </authorList>
    </citation>
    <scope>NUCLEOTIDE SEQUENCE [LARGE SCALE GENOMIC DNA]</scope>
    <source>
        <strain evidence="2">Ec32 / CCAP1310/4</strain>
    </source>
</reference>
<dbReference type="eggNOG" id="KOG2757">
    <property type="taxonomic scope" value="Eukaryota"/>
</dbReference>